<protein>
    <submittedName>
        <fullName evidence="5">AraC-type DNA-binding protein</fullName>
    </submittedName>
</protein>
<dbReference type="PROSITE" id="PS01124">
    <property type="entry name" value="HTH_ARAC_FAMILY_2"/>
    <property type="match status" value="1"/>
</dbReference>
<dbReference type="STRING" id="624147.SAMN04487970_105924"/>
<gene>
    <name evidence="5" type="ORF">SAMN04487970_105924</name>
</gene>
<dbReference type="InterPro" id="IPR053142">
    <property type="entry name" value="PchR_regulatory_protein"/>
</dbReference>
<evidence type="ECO:0000313" key="5">
    <source>
        <dbReference type="EMBL" id="SCW82897.1"/>
    </source>
</evidence>
<reference evidence="6" key="1">
    <citation type="submission" date="2016-10" db="EMBL/GenBank/DDBJ databases">
        <authorList>
            <person name="Varghese N."/>
            <person name="Submissions S."/>
        </authorList>
    </citation>
    <scope>NUCLEOTIDE SEQUENCE [LARGE SCALE GENOMIC DNA]</scope>
    <source>
        <strain evidence="6">CGMCC 1.8946</strain>
    </source>
</reference>
<dbReference type="PANTHER" id="PTHR47893">
    <property type="entry name" value="REGULATORY PROTEIN PCHR"/>
    <property type="match status" value="1"/>
</dbReference>
<dbReference type="Gene3D" id="1.10.10.60">
    <property type="entry name" value="Homeodomain-like"/>
    <property type="match status" value="2"/>
</dbReference>
<dbReference type="EMBL" id="FMTT01000059">
    <property type="protein sequence ID" value="SCW82897.1"/>
    <property type="molecule type" value="Genomic_DNA"/>
</dbReference>
<proteinExistence type="predicted"/>
<feature type="domain" description="HTH araC/xylS-type" evidence="4">
    <location>
        <begin position="230"/>
        <end position="328"/>
    </location>
</feature>
<dbReference type="Proteomes" id="UP000198601">
    <property type="component" value="Unassembled WGS sequence"/>
</dbReference>
<keyword evidence="1" id="KW-0805">Transcription regulation</keyword>
<dbReference type="AlphaFoldDB" id="A0A1G4TNV6"/>
<dbReference type="InterPro" id="IPR018062">
    <property type="entry name" value="HTH_AraC-typ_CS"/>
</dbReference>
<keyword evidence="6" id="KW-1185">Reference proteome</keyword>
<evidence type="ECO:0000313" key="6">
    <source>
        <dbReference type="Proteomes" id="UP000198601"/>
    </source>
</evidence>
<dbReference type="PROSITE" id="PS00041">
    <property type="entry name" value="HTH_ARAC_FAMILY_1"/>
    <property type="match status" value="1"/>
</dbReference>
<evidence type="ECO:0000256" key="2">
    <source>
        <dbReference type="ARBA" id="ARBA00023125"/>
    </source>
</evidence>
<sequence>MPTMIAADFHQIYNSFFDGFQLSRRYADQTEQLPVPHYAGEGALRRLVPRPDLEIVISDYTLTRNRQFQLRTDSAMVELSFCLQGKRELHISGMRHEFRANCCTLQLVDRLHAHFDFVGNQPMLAVGIGIPVATFDRFMEDFAGKRTVDFAKLVDRRSFRLFEQTIEPAASVILQQMLDASYSNETRKIYMESKALELLSLSFHTLLWEREPDDKHIRSKLSKNDLEKIRQAQEVLLHRMDSPPSLLELSRTVGLNDFKLKIGFKEVYGQTVFGYLREKRLEKALLLLQKGQVNVNQAACVVGYSNPSHFAEVFREKYGFNPGELVRK</sequence>
<keyword evidence="2 5" id="KW-0238">DNA-binding</keyword>
<dbReference type="SUPFAM" id="SSF46689">
    <property type="entry name" value="Homeodomain-like"/>
    <property type="match status" value="1"/>
</dbReference>
<organism evidence="5 6">
    <name type="scientific">Paenibacillus tianmuensis</name>
    <dbReference type="NCBI Taxonomy" id="624147"/>
    <lineage>
        <taxon>Bacteria</taxon>
        <taxon>Bacillati</taxon>
        <taxon>Bacillota</taxon>
        <taxon>Bacilli</taxon>
        <taxon>Bacillales</taxon>
        <taxon>Paenibacillaceae</taxon>
        <taxon>Paenibacillus</taxon>
    </lineage>
</organism>
<name>A0A1G4TNV6_9BACL</name>
<dbReference type="Pfam" id="PF12833">
    <property type="entry name" value="HTH_18"/>
    <property type="match status" value="1"/>
</dbReference>
<dbReference type="GO" id="GO:0043565">
    <property type="term" value="F:sequence-specific DNA binding"/>
    <property type="evidence" value="ECO:0007669"/>
    <property type="project" value="InterPro"/>
</dbReference>
<evidence type="ECO:0000256" key="3">
    <source>
        <dbReference type="ARBA" id="ARBA00023163"/>
    </source>
</evidence>
<accession>A0A1G4TNV6</accession>
<dbReference type="SMART" id="SM00342">
    <property type="entry name" value="HTH_ARAC"/>
    <property type="match status" value="1"/>
</dbReference>
<evidence type="ECO:0000259" key="4">
    <source>
        <dbReference type="PROSITE" id="PS01124"/>
    </source>
</evidence>
<dbReference type="InterPro" id="IPR018060">
    <property type="entry name" value="HTH_AraC"/>
</dbReference>
<keyword evidence="3" id="KW-0804">Transcription</keyword>
<evidence type="ECO:0000256" key="1">
    <source>
        <dbReference type="ARBA" id="ARBA00023015"/>
    </source>
</evidence>
<dbReference type="InterPro" id="IPR009057">
    <property type="entry name" value="Homeodomain-like_sf"/>
</dbReference>
<dbReference type="GO" id="GO:0003700">
    <property type="term" value="F:DNA-binding transcription factor activity"/>
    <property type="evidence" value="ECO:0007669"/>
    <property type="project" value="InterPro"/>
</dbReference>
<dbReference type="PANTHER" id="PTHR47893:SF1">
    <property type="entry name" value="REGULATORY PROTEIN PCHR"/>
    <property type="match status" value="1"/>
</dbReference>